<dbReference type="RefSeq" id="WP_197006526.1">
    <property type="nucleotide sequence ID" value="NZ_BONS01000006.1"/>
</dbReference>
<evidence type="ECO:0000313" key="4">
    <source>
        <dbReference type="Proteomes" id="UP000622552"/>
    </source>
</evidence>
<reference evidence="3" key="1">
    <citation type="submission" date="2020-11" db="EMBL/GenBank/DDBJ databases">
        <title>Sequencing the genomes of 1000 actinobacteria strains.</title>
        <authorList>
            <person name="Klenk H.-P."/>
        </authorList>
    </citation>
    <scope>NUCLEOTIDE SEQUENCE</scope>
    <source>
        <strain evidence="3">DSM 45356</strain>
    </source>
</reference>
<dbReference type="GO" id="GO:0003677">
    <property type="term" value="F:DNA binding"/>
    <property type="evidence" value="ECO:0007669"/>
    <property type="project" value="InterPro"/>
</dbReference>
<dbReference type="Proteomes" id="UP000622552">
    <property type="component" value="Unassembled WGS sequence"/>
</dbReference>
<keyword evidence="4" id="KW-1185">Reference proteome</keyword>
<dbReference type="EMBL" id="JADOUF010000001">
    <property type="protein sequence ID" value="MBG6139918.1"/>
    <property type="molecule type" value="Genomic_DNA"/>
</dbReference>
<dbReference type="SMART" id="SM00530">
    <property type="entry name" value="HTH_XRE"/>
    <property type="match status" value="1"/>
</dbReference>
<dbReference type="InterPro" id="IPR043917">
    <property type="entry name" value="DUF5753"/>
</dbReference>
<dbReference type="CDD" id="cd00093">
    <property type="entry name" value="HTH_XRE"/>
    <property type="match status" value="1"/>
</dbReference>
<dbReference type="Pfam" id="PF19054">
    <property type="entry name" value="DUF5753"/>
    <property type="match status" value="1"/>
</dbReference>
<proteinExistence type="predicted"/>
<dbReference type="InterPro" id="IPR010982">
    <property type="entry name" value="Lambda_DNA-bd_dom_sf"/>
</dbReference>
<protein>
    <submittedName>
        <fullName evidence="3">Transcriptional regulator with XRE-family HTH domain</fullName>
    </submittedName>
</protein>
<dbReference type="AlphaFoldDB" id="A0A8J7GYF0"/>
<dbReference type="SUPFAM" id="SSF47413">
    <property type="entry name" value="lambda repressor-like DNA-binding domains"/>
    <property type="match status" value="1"/>
</dbReference>
<organism evidence="3 4">
    <name type="scientific">Longispora fulva</name>
    <dbReference type="NCBI Taxonomy" id="619741"/>
    <lineage>
        <taxon>Bacteria</taxon>
        <taxon>Bacillati</taxon>
        <taxon>Actinomycetota</taxon>
        <taxon>Actinomycetes</taxon>
        <taxon>Micromonosporales</taxon>
        <taxon>Micromonosporaceae</taxon>
        <taxon>Longispora</taxon>
    </lineage>
</organism>
<gene>
    <name evidence="3" type="ORF">IW245_006112</name>
</gene>
<feature type="domain" description="HTH cro/C1-type" evidence="2">
    <location>
        <begin position="14"/>
        <end position="67"/>
    </location>
</feature>
<sequence length="299" mass="33562">MTSNMLSRYIGGELRRYRDALGLTQDHAADHLNMSRRTMIRVEAGDSRISMGNLRTLLDLYGVTNEVTRHDLEIMQREAKRPGWWVRDMAVGPASYKLYVEHEQWATAIAIFASLVVPALLQTEDYARAVQTAGLGSSDPELAVKLRLERQHHFFARSPLPDMSVVLDEAVLLRRVGAHEVMAGQLRHIANFAEAGRYTVRVVPLDAGEFLTPEHFTVFTPIWGTPIACSEGVLAMGFHEEQHFVERYTRAHAVCRTAALSPTGSIALIREHADRYGQQGKAAHDRAKVPKGDREQRGR</sequence>
<accession>A0A8J7GYF0</accession>
<feature type="region of interest" description="Disordered" evidence="1">
    <location>
        <begin position="277"/>
        <end position="299"/>
    </location>
</feature>
<evidence type="ECO:0000259" key="2">
    <source>
        <dbReference type="PROSITE" id="PS50943"/>
    </source>
</evidence>
<dbReference type="PROSITE" id="PS50943">
    <property type="entry name" value="HTH_CROC1"/>
    <property type="match status" value="1"/>
</dbReference>
<dbReference type="InterPro" id="IPR001387">
    <property type="entry name" value="Cro/C1-type_HTH"/>
</dbReference>
<evidence type="ECO:0000256" key="1">
    <source>
        <dbReference type="SAM" id="MobiDB-lite"/>
    </source>
</evidence>
<dbReference type="Pfam" id="PF13560">
    <property type="entry name" value="HTH_31"/>
    <property type="match status" value="1"/>
</dbReference>
<name>A0A8J7GYF0_9ACTN</name>
<comment type="caution">
    <text evidence="3">The sequence shown here is derived from an EMBL/GenBank/DDBJ whole genome shotgun (WGS) entry which is preliminary data.</text>
</comment>
<feature type="compositionally biased region" description="Basic and acidic residues" evidence="1">
    <location>
        <begin position="282"/>
        <end position="299"/>
    </location>
</feature>
<dbReference type="Gene3D" id="1.10.260.40">
    <property type="entry name" value="lambda repressor-like DNA-binding domains"/>
    <property type="match status" value="1"/>
</dbReference>
<evidence type="ECO:0000313" key="3">
    <source>
        <dbReference type="EMBL" id="MBG6139918.1"/>
    </source>
</evidence>